<keyword evidence="30" id="KW-0131">Cell cycle</keyword>
<evidence type="ECO:0000256" key="12">
    <source>
        <dbReference type="ARBA" id="ARBA00022723"/>
    </source>
</evidence>
<dbReference type="PANTHER" id="PTHR13763:SF0">
    <property type="entry name" value="BREAST CANCER TYPE 1 SUSCEPTIBILITY PROTEIN"/>
    <property type="match status" value="1"/>
</dbReference>
<dbReference type="InterPro" id="IPR036420">
    <property type="entry name" value="BRCT_dom_sf"/>
</dbReference>
<evidence type="ECO:0000256" key="6">
    <source>
        <dbReference type="ARBA" id="ARBA00022454"/>
    </source>
</evidence>
<evidence type="ECO:0000256" key="8">
    <source>
        <dbReference type="ARBA" id="ARBA00022499"/>
    </source>
</evidence>
<keyword evidence="17" id="KW-0276">Fatty acid metabolism</keyword>
<dbReference type="SUPFAM" id="SSF52113">
    <property type="entry name" value="BRCT domain"/>
    <property type="match status" value="2"/>
</dbReference>
<keyword evidence="18" id="KW-0862">Zinc</keyword>
<keyword evidence="37" id="KW-1185">Reference proteome</keyword>
<evidence type="ECO:0000256" key="10">
    <source>
        <dbReference type="ARBA" id="ARBA00022553"/>
    </source>
</evidence>
<keyword evidence="8" id="KW-1017">Isopeptide bond</keyword>
<evidence type="ECO:0000256" key="29">
    <source>
        <dbReference type="ARBA" id="ARBA00023242"/>
    </source>
</evidence>
<dbReference type="PROSITE" id="PS00518">
    <property type="entry name" value="ZF_RING_1"/>
    <property type="match status" value="1"/>
</dbReference>
<dbReference type="SMART" id="SM00184">
    <property type="entry name" value="RING"/>
    <property type="match status" value="1"/>
</dbReference>
<dbReference type="GO" id="GO:0070531">
    <property type="term" value="C:BRCA1-A complex"/>
    <property type="evidence" value="ECO:0007669"/>
    <property type="project" value="TreeGrafter"/>
</dbReference>
<dbReference type="GO" id="GO:0045944">
    <property type="term" value="P:positive regulation of transcription by RNA polymerase II"/>
    <property type="evidence" value="ECO:0007669"/>
    <property type="project" value="TreeGrafter"/>
</dbReference>
<dbReference type="AlphaFoldDB" id="A0AAW1B3W2"/>
<evidence type="ECO:0000256" key="3">
    <source>
        <dbReference type="ARBA" id="ARBA00004286"/>
    </source>
</evidence>
<evidence type="ECO:0000256" key="30">
    <source>
        <dbReference type="ARBA" id="ARBA00023306"/>
    </source>
</evidence>
<evidence type="ECO:0000256" key="11">
    <source>
        <dbReference type="ARBA" id="ARBA00022679"/>
    </source>
</evidence>
<keyword evidence="12" id="KW-0479">Metal-binding</keyword>
<feature type="domain" description="BRCT" evidence="35">
    <location>
        <begin position="450"/>
        <end position="534"/>
    </location>
</feature>
<accession>A0AAW1B3W2</accession>
<dbReference type="Gene3D" id="3.40.50.10190">
    <property type="entry name" value="BRCT domain"/>
    <property type="match status" value="2"/>
</dbReference>
<evidence type="ECO:0000256" key="26">
    <source>
        <dbReference type="ARBA" id="ARBA00023163"/>
    </source>
</evidence>
<evidence type="ECO:0000256" key="21">
    <source>
        <dbReference type="ARBA" id="ARBA00023015"/>
    </source>
</evidence>
<dbReference type="PANTHER" id="PTHR13763">
    <property type="entry name" value="BREAST CANCER TYPE 1 SUSCEPTIBILITY PROTEIN BRCA1"/>
    <property type="match status" value="1"/>
</dbReference>
<dbReference type="FunFam" id="3.40.50.10190:FF:000006">
    <property type="entry name" value="Breast cancer type 1 susceptibility protein homolog"/>
    <property type="match status" value="1"/>
</dbReference>
<keyword evidence="24" id="KW-0010">Activator</keyword>
<evidence type="ECO:0000256" key="22">
    <source>
        <dbReference type="ARBA" id="ARBA00023098"/>
    </source>
</evidence>
<dbReference type="PROSITE" id="PS50089">
    <property type="entry name" value="ZF_RING_2"/>
    <property type="match status" value="1"/>
</dbReference>
<keyword evidence="25" id="KW-0275">Fatty acid biosynthesis</keyword>
<evidence type="ECO:0000256" key="31">
    <source>
        <dbReference type="ARBA" id="ARBA00031556"/>
    </source>
</evidence>
<dbReference type="Proteomes" id="UP001474421">
    <property type="component" value="Unassembled WGS sequence"/>
</dbReference>
<dbReference type="FunFam" id="3.40.50.10190:FF:000025">
    <property type="entry name" value="Breast cancer type 1 susceptibility protein homolog"/>
    <property type="match status" value="1"/>
</dbReference>
<dbReference type="Pfam" id="PF00533">
    <property type="entry name" value="BRCT"/>
    <property type="match status" value="2"/>
</dbReference>
<dbReference type="GO" id="GO:0006633">
    <property type="term" value="P:fatty acid biosynthetic process"/>
    <property type="evidence" value="ECO:0007669"/>
    <property type="project" value="UniProtKB-KW"/>
</dbReference>
<dbReference type="InterPro" id="IPR001357">
    <property type="entry name" value="BRCT_dom"/>
</dbReference>
<dbReference type="GO" id="GO:0003677">
    <property type="term" value="F:DNA binding"/>
    <property type="evidence" value="ECO:0007669"/>
    <property type="project" value="UniProtKB-KW"/>
</dbReference>
<evidence type="ECO:0000256" key="16">
    <source>
        <dbReference type="ARBA" id="ARBA00022786"/>
    </source>
</evidence>
<dbReference type="GO" id="GO:0000724">
    <property type="term" value="P:double-strand break repair via homologous recombination"/>
    <property type="evidence" value="ECO:0007669"/>
    <property type="project" value="TreeGrafter"/>
</dbReference>
<dbReference type="InterPro" id="IPR018957">
    <property type="entry name" value="Znf_C3HC4_RING-type"/>
</dbReference>
<dbReference type="InterPro" id="IPR031099">
    <property type="entry name" value="BRCA1-associated"/>
</dbReference>
<keyword evidence="29" id="KW-0539">Nucleus</keyword>
<keyword evidence="22" id="KW-0443">Lipid metabolism</keyword>
<dbReference type="GO" id="GO:0008270">
    <property type="term" value="F:zinc ion binding"/>
    <property type="evidence" value="ECO:0007669"/>
    <property type="project" value="UniProtKB-KW"/>
</dbReference>
<feature type="domain" description="RING-type" evidence="34">
    <location>
        <begin position="24"/>
        <end position="65"/>
    </location>
</feature>
<dbReference type="Pfam" id="PF00097">
    <property type="entry name" value="zf-C3HC4"/>
    <property type="match status" value="1"/>
</dbReference>
<evidence type="ECO:0000256" key="18">
    <source>
        <dbReference type="ARBA" id="ARBA00022833"/>
    </source>
</evidence>
<dbReference type="InterPro" id="IPR001841">
    <property type="entry name" value="Znf_RING"/>
</dbReference>
<keyword evidence="7" id="KW-0963">Cytoplasm</keyword>
<dbReference type="GO" id="GO:0005694">
    <property type="term" value="C:chromosome"/>
    <property type="evidence" value="ECO:0007669"/>
    <property type="project" value="UniProtKB-SubCell"/>
</dbReference>
<evidence type="ECO:0000256" key="14">
    <source>
        <dbReference type="ARBA" id="ARBA00022763"/>
    </source>
</evidence>
<dbReference type="GO" id="GO:0043009">
    <property type="term" value="P:chordate embryonic development"/>
    <property type="evidence" value="ECO:0007669"/>
    <property type="project" value="TreeGrafter"/>
</dbReference>
<dbReference type="CDD" id="cd17721">
    <property type="entry name" value="BRCT_BRCA1_rpt2"/>
    <property type="match status" value="1"/>
</dbReference>
<evidence type="ECO:0000256" key="2">
    <source>
        <dbReference type="ARBA" id="ARBA00004123"/>
    </source>
</evidence>
<keyword evidence="15 32" id="KW-0863">Zinc-finger</keyword>
<keyword evidence="20" id="KW-0007">Acetylation</keyword>
<keyword evidence="19" id="KW-0832">Ubl conjugation</keyword>
<sequence length="662" mass="74883">MDLPVPSVREVHELLLALQKNLECPICLEVIKEPVSTNCAHNFCRSCVFKLLKLKKGVTQCPLCNAKVTKRSLKEDTRLKEVVKEVLETIHAFECDTGLKFSDDLCYPKKVIETVSASTTCKNQLIINSKGYRDRWKYMKKEEKRNTELGDGPVLPQYNGNETRYFLRKKRNSSKTMVLQIGSDSSEDIFQKGNMGSCMGFESPSFSQVNQDHIVNWSQSSCHIEHSEPSAKNEASLNIIDICGALEGRKLGSRDDTETVNENLKIVEENMTVKQQEDIPLDSCMEQSEKLPSLSGNNKVISHIDEVSSDTEQLKCGQEEYAHSESNLGEEMMPYASETTHLEDSLGQFSQSEILTTQQRDAMQNNLKKLQQKMAIIEAVLKQGSQNVGPEGWSQEGEETDFKRDKTETRKKMHTVLEKPVSPLAHTTCCSTKQRNRKNLLWTGGQKMSLVASGLNQSELQLVRKFAKKTESTWSNKITEETTHVIIKTDEDLVCERTLKYFIGIAAQKWVLSYQWIIQSLEAGRVLKEEDFEVRGDVINGENHQGPKRARESPVGKLFQGLEICCYGPFTDMLPEQLEWIVELCGASLVKQPHLFAHATNSTAVIVIQPDAWTEESTCQELPLQCSIAVVSREWVLDSVACYQCQSFNDYIFQQEPSSMSE</sequence>
<evidence type="ECO:0000256" key="32">
    <source>
        <dbReference type="PROSITE-ProRule" id="PRU00175"/>
    </source>
</evidence>
<keyword evidence="10" id="KW-0597">Phosphoprotein</keyword>
<evidence type="ECO:0000259" key="34">
    <source>
        <dbReference type="PROSITE" id="PS50089"/>
    </source>
</evidence>
<dbReference type="CDD" id="cd16498">
    <property type="entry name" value="RING-HC_BRCA1"/>
    <property type="match status" value="1"/>
</dbReference>
<feature type="region of interest" description="Disordered" evidence="33">
    <location>
        <begin position="386"/>
        <end position="409"/>
    </location>
</feature>
<name>A0AAW1B3W2_CROAD</name>
<evidence type="ECO:0000256" key="23">
    <source>
        <dbReference type="ARBA" id="ARBA00023125"/>
    </source>
</evidence>
<keyword evidence="26" id="KW-0804">Transcription</keyword>
<keyword evidence="6" id="KW-0158">Chromosome</keyword>
<dbReference type="InterPro" id="IPR013083">
    <property type="entry name" value="Znf_RING/FYVE/PHD"/>
</dbReference>
<evidence type="ECO:0000256" key="7">
    <source>
        <dbReference type="ARBA" id="ARBA00022490"/>
    </source>
</evidence>
<reference evidence="36 37" key="1">
    <citation type="journal article" date="2024" name="Proc. Natl. Acad. Sci. U.S.A.">
        <title>The genetic regulatory architecture and epigenomic basis for age-related changes in rattlesnake venom.</title>
        <authorList>
            <person name="Hogan M.P."/>
            <person name="Holding M.L."/>
            <person name="Nystrom G.S."/>
            <person name="Colston T.J."/>
            <person name="Bartlett D.A."/>
            <person name="Mason A.J."/>
            <person name="Ellsworth S.A."/>
            <person name="Rautsaw R.M."/>
            <person name="Lawrence K.C."/>
            <person name="Strickland J.L."/>
            <person name="He B."/>
            <person name="Fraser P."/>
            <person name="Margres M.J."/>
            <person name="Gilbert D.M."/>
            <person name="Gibbs H.L."/>
            <person name="Parkinson C.L."/>
            <person name="Rokyta D.R."/>
        </authorList>
    </citation>
    <scope>NUCLEOTIDE SEQUENCE [LARGE SCALE GENOMIC DNA]</scope>
    <source>
        <strain evidence="36">DRR0105</strain>
    </source>
</reference>
<dbReference type="GO" id="GO:0061630">
    <property type="term" value="F:ubiquitin protein ligase activity"/>
    <property type="evidence" value="ECO:0007669"/>
    <property type="project" value="UniProtKB-EC"/>
</dbReference>
<evidence type="ECO:0000256" key="28">
    <source>
        <dbReference type="ARBA" id="ARBA00023204"/>
    </source>
</evidence>
<evidence type="ECO:0000256" key="33">
    <source>
        <dbReference type="SAM" id="MobiDB-lite"/>
    </source>
</evidence>
<evidence type="ECO:0000256" key="20">
    <source>
        <dbReference type="ARBA" id="ARBA00022990"/>
    </source>
</evidence>
<keyword evidence="14" id="KW-0227">DNA damage</keyword>
<keyword evidence="28" id="KW-0234">DNA repair</keyword>
<keyword evidence="21" id="KW-0805">Transcription regulation</keyword>
<dbReference type="CDD" id="cd17735">
    <property type="entry name" value="BRCT_BRCA1_rpt1"/>
    <property type="match status" value="1"/>
</dbReference>
<keyword evidence="27" id="KW-0233">DNA recombination</keyword>
<dbReference type="GO" id="GO:0031436">
    <property type="term" value="C:BRCA1-BARD1 complex"/>
    <property type="evidence" value="ECO:0007669"/>
    <property type="project" value="TreeGrafter"/>
</dbReference>
<evidence type="ECO:0000256" key="27">
    <source>
        <dbReference type="ARBA" id="ARBA00023172"/>
    </source>
</evidence>
<dbReference type="PIRSF" id="PIRSF001734">
    <property type="entry name" value="BRCA1"/>
    <property type="match status" value="1"/>
</dbReference>
<comment type="caution">
    <text evidence="36">The sequence shown here is derived from an EMBL/GenBank/DDBJ whole genome shotgun (WGS) entry which is preliminary data.</text>
</comment>
<keyword evidence="9" id="KW-0444">Lipid biosynthesis</keyword>
<keyword evidence="16" id="KW-0833">Ubl conjugation pathway</keyword>
<dbReference type="SUPFAM" id="SSF57850">
    <property type="entry name" value="RING/U-box"/>
    <property type="match status" value="1"/>
</dbReference>
<keyword evidence="23" id="KW-0238">DNA-binding</keyword>
<evidence type="ECO:0000256" key="5">
    <source>
        <dbReference type="ARBA" id="ARBA00012483"/>
    </source>
</evidence>
<dbReference type="FunFam" id="3.30.40.10:FF:000213">
    <property type="entry name" value="Breast cancer type 1 susceptibility protein homolog"/>
    <property type="match status" value="1"/>
</dbReference>
<proteinExistence type="predicted"/>
<evidence type="ECO:0000256" key="4">
    <source>
        <dbReference type="ARBA" id="ARBA00004496"/>
    </source>
</evidence>
<dbReference type="PROSITE" id="PS50172">
    <property type="entry name" value="BRCT"/>
    <property type="match status" value="2"/>
</dbReference>
<dbReference type="InterPro" id="IPR017907">
    <property type="entry name" value="Znf_RING_CS"/>
</dbReference>
<evidence type="ECO:0000256" key="17">
    <source>
        <dbReference type="ARBA" id="ARBA00022832"/>
    </source>
</evidence>
<evidence type="ECO:0000256" key="1">
    <source>
        <dbReference type="ARBA" id="ARBA00000900"/>
    </source>
</evidence>
<dbReference type="GO" id="GO:0007095">
    <property type="term" value="P:mitotic G2 DNA damage checkpoint signaling"/>
    <property type="evidence" value="ECO:0007669"/>
    <property type="project" value="TreeGrafter"/>
</dbReference>
<keyword evidence="13" id="KW-0677">Repeat</keyword>
<evidence type="ECO:0000256" key="25">
    <source>
        <dbReference type="ARBA" id="ARBA00023160"/>
    </source>
</evidence>
<evidence type="ECO:0000256" key="15">
    <source>
        <dbReference type="ARBA" id="ARBA00022771"/>
    </source>
</evidence>
<dbReference type="Gene3D" id="3.30.40.10">
    <property type="entry name" value="Zinc/RING finger domain, C3HC4 (zinc finger)"/>
    <property type="match status" value="1"/>
</dbReference>
<feature type="domain" description="BRCT" evidence="35">
    <location>
        <begin position="554"/>
        <end position="653"/>
    </location>
</feature>
<evidence type="ECO:0000313" key="37">
    <source>
        <dbReference type="Proteomes" id="UP001474421"/>
    </source>
</evidence>
<evidence type="ECO:0000256" key="19">
    <source>
        <dbReference type="ARBA" id="ARBA00022843"/>
    </source>
</evidence>
<evidence type="ECO:0000313" key="36">
    <source>
        <dbReference type="EMBL" id="KAK9396720.1"/>
    </source>
</evidence>
<keyword evidence="11" id="KW-0808">Transferase</keyword>
<dbReference type="GO" id="GO:0070013">
    <property type="term" value="C:intracellular organelle lumen"/>
    <property type="evidence" value="ECO:0007669"/>
    <property type="project" value="UniProtKB-ARBA"/>
</dbReference>
<evidence type="ECO:0000256" key="13">
    <source>
        <dbReference type="ARBA" id="ARBA00022737"/>
    </source>
</evidence>
<organism evidence="36 37">
    <name type="scientific">Crotalus adamanteus</name>
    <name type="common">Eastern diamondback rattlesnake</name>
    <dbReference type="NCBI Taxonomy" id="8729"/>
    <lineage>
        <taxon>Eukaryota</taxon>
        <taxon>Metazoa</taxon>
        <taxon>Chordata</taxon>
        <taxon>Craniata</taxon>
        <taxon>Vertebrata</taxon>
        <taxon>Euteleostomi</taxon>
        <taxon>Lepidosauria</taxon>
        <taxon>Squamata</taxon>
        <taxon>Bifurcata</taxon>
        <taxon>Unidentata</taxon>
        <taxon>Episquamata</taxon>
        <taxon>Toxicofera</taxon>
        <taxon>Serpentes</taxon>
        <taxon>Colubroidea</taxon>
        <taxon>Viperidae</taxon>
        <taxon>Crotalinae</taxon>
        <taxon>Crotalus</taxon>
    </lineage>
</organism>
<dbReference type="GO" id="GO:0005737">
    <property type="term" value="C:cytoplasm"/>
    <property type="evidence" value="ECO:0007669"/>
    <property type="project" value="UniProtKB-SubCell"/>
</dbReference>
<protein>
    <recommendedName>
        <fullName evidence="5">RING-type E3 ubiquitin transferase</fullName>
        <ecNumber evidence="5">2.3.2.27</ecNumber>
    </recommendedName>
    <alternativeName>
        <fullName evidence="31">RING-type E3 ubiquitin transferase BRCA1</fullName>
    </alternativeName>
</protein>
<dbReference type="SMART" id="SM00292">
    <property type="entry name" value="BRCT"/>
    <property type="match status" value="2"/>
</dbReference>
<dbReference type="EMBL" id="JAOTOJ010000008">
    <property type="protein sequence ID" value="KAK9396720.1"/>
    <property type="molecule type" value="Genomic_DNA"/>
</dbReference>
<evidence type="ECO:0000256" key="24">
    <source>
        <dbReference type="ARBA" id="ARBA00023159"/>
    </source>
</evidence>
<evidence type="ECO:0000256" key="9">
    <source>
        <dbReference type="ARBA" id="ARBA00022516"/>
    </source>
</evidence>
<feature type="compositionally biased region" description="Basic and acidic residues" evidence="33">
    <location>
        <begin position="400"/>
        <end position="409"/>
    </location>
</feature>
<comment type="catalytic activity">
    <reaction evidence="1">
        <text>S-ubiquitinyl-[E2 ubiquitin-conjugating enzyme]-L-cysteine + [acceptor protein]-L-lysine = [E2 ubiquitin-conjugating enzyme]-L-cysteine + N(6)-ubiquitinyl-[acceptor protein]-L-lysine.</text>
        <dbReference type="EC" id="2.3.2.27"/>
    </reaction>
</comment>
<evidence type="ECO:0000259" key="35">
    <source>
        <dbReference type="PROSITE" id="PS50172"/>
    </source>
</evidence>
<dbReference type="EC" id="2.3.2.27" evidence="5"/>
<comment type="subcellular location">
    <subcellularLocation>
        <location evidence="3">Chromosome</location>
    </subcellularLocation>
    <subcellularLocation>
        <location evidence="4">Cytoplasm</location>
    </subcellularLocation>
    <subcellularLocation>
        <location evidence="2">Nucleus</location>
    </subcellularLocation>
</comment>
<gene>
    <name evidence="36" type="ORF">NXF25_020081</name>
</gene>